<dbReference type="PANTHER" id="PTHR44757:SF2">
    <property type="entry name" value="BIOFILM ARCHITECTURE MAINTENANCE PROTEIN MBAA"/>
    <property type="match status" value="1"/>
</dbReference>
<keyword evidence="5" id="KW-1185">Reference proteome</keyword>
<gene>
    <name evidence="4" type="ORF">ACFPO9_16035</name>
</gene>
<dbReference type="InterPro" id="IPR001633">
    <property type="entry name" value="EAL_dom"/>
</dbReference>
<evidence type="ECO:0000259" key="3">
    <source>
        <dbReference type="PROSITE" id="PS50887"/>
    </source>
</evidence>
<dbReference type="Gene3D" id="3.30.70.270">
    <property type="match status" value="1"/>
</dbReference>
<feature type="domain" description="EAL" evidence="2">
    <location>
        <begin position="716"/>
        <end position="970"/>
    </location>
</feature>
<dbReference type="SUPFAM" id="SSF141868">
    <property type="entry name" value="EAL domain-like"/>
    <property type="match status" value="1"/>
</dbReference>
<organism evidence="4 5">
    <name type="scientific">Massilia aerilata</name>
    <dbReference type="NCBI Taxonomy" id="453817"/>
    <lineage>
        <taxon>Bacteria</taxon>
        <taxon>Pseudomonadati</taxon>
        <taxon>Pseudomonadota</taxon>
        <taxon>Betaproteobacteria</taxon>
        <taxon>Burkholderiales</taxon>
        <taxon>Oxalobacteraceae</taxon>
        <taxon>Telluria group</taxon>
        <taxon>Massilia</taxon>
    </lineage>
</organism>
<dbReference type="InterPro" id="IPR035965">
    <property type="entry name" value="PAS-like_dom_sf"/>
</dbReference>
<dbReference type="Pfam" id="PF00563">
    <property type="entry name" value="EAL"/>
    <property type="match status" value="1"/>
</dbReference>
<dbReference type="EMBL" id="JBHSMZ010000010">
    <property type="protein sequence ID" value="MFC5550024.1"/>
    <property type="molecule type" value="Genomic_DNA"/>
</dbReference>
<proteinExistence type="predicted"/>
<protein>
    <submittedName>
        <fullName evidence="4">EAL domain-containing protein</fullName>
    </submittedName>
</protein>
<dbReference type="SUPFAM" id="SSF55073">
    <property type="entry name" value="Nucleotide cyclase"/>
    <property type="match status" value="1"/>
</dbReference>
<comment type="caution">
    <text evidence="4">The sequence shown here is derived from an EMBL/GenBank/DDBJ whole genome shotgun (WGS) entry which is preliminary data.</text>
</comment>
<dbReference type="InterPro" id="IPR043128">
    <property type="entry name" value="Rev_trsase/Diguanyl_cyclase"/>
</dbReference>
<feature type="domain" description="GGDEF" evidence="3">
    <location>
        <begin position="573"/>
        <end position="707"/>
    </location>
</feature>
<dbReference type="SMART" id="SM00052">
    <property type="entry name" value="EAL"/>
    <property type="match status" value="1"/>
</dbReference>
<accession>A0ABW0RZI9</accession>
<dbReference type="InterPro" id="IPR043150">
    <property type="entry name" value="Phytochrome_PHY_sf"/>
</dbReference>
<evidence type="ECO:0000313" key="4">
    <source>
        <dbReference type="EMBL" id="MFC5550024.1"/>
    </source>
</evidence>
<evidence type="ECO:0000259" key="1">
    <source>
        <dbReference type="PROSITE" id="PS50046"/>
    </source>
</evidence>
<dbReference type="InterPro" id="IPR003018">
    <property type="entry name" value="GAF"/>
</dbReference>
<dbReference type="InterPro" id="IPR016132">
    <property type="entry name" value="Phyto_chromo_attachment"/>
</dbReference>
<dbReference type="SMART" id="SM00267">
    <property type="entry name" value="GGDEF"/>
    <property type="match status" value="1"/>
</dbReference>
<dbReference type="CDD" id="cd01948">
    <property type="entry name" value="EAL"/>
    <property type="match status" value="1"/>
</dbReference>
<dbReference type="SUPFAM" id="SSF55785">
    <property type="entry name" value="PYP-like sensor domain (PAS domain)"/>
    <property type="match status" value="1"/>
</dbReference>
<dbReference type="RefSeq" id="WP_379772114.1">
    <property type="nucleotide sequence ID" value="NZ_JBHSMZ010000010.1"/>
</dbReference>
<dbReference type="CDD" id="cd01949">
    <property type="entry name" value="GGDEF"/>
    <property type="match status" value="1"/>
</dbReference>
<dbReference type="InterPro" id="IPR013515">
    <property type="entry name" value="Phytochrome_cen-reg"/>
</dbReference>
<dbReference type="Pfam" id="PF00360">
    <property type="entry name" value="PHY"/>
    <property type="match status" value="1"/>
</dbReference>
<dbReference type="Gene3D" id="3.30.450.40">
    <property type="match status" value="1"/>
</dbReference>
<dbReference type="SMART" id="SM00065">
    <property type="entry name" value="GAF"/>
    <property type="match status" value="1"/>
</dbReference>
<dbReference type="InterPro" id="IPR035919">
    <property type="entry name" value="EAL_sf"/>
</dbReference>
<dbReference type="Proteomes" id="UP001596086">
    <property type="component" value="Unassembled WGS sequence"/>
</dbReference>
<dbReference type="PANTHER" id="PTHR44757">
    <property type="entry name" value="DIGUANYLATE CYCLASE DGCP"/>
    <property type="match status" value="1"/>
</dbReference>
<dbReference type="Pfam" id="PF00990">
    <property type="entry name" value="GGDEF"/>
    <property type="match status" value="1"/>
</dbReference>
<evidence type="ECO:0000259" key="2">
    <source>
        <dbReference type="PROSITE" id="PS50883"/>
    </source>
</evidence>
<dbReference type="PROSITE" id="PS50046">
    <property type="entry name" value="PHYTOCHROME_2"/>
    <property type="match status" value="1"/>
</dbReference>
<dbReference type="Pfam" id="PF01590">
    <property type="entry name" value="GAF"/>
    <property type="match status" value="1"/>
</dbReference>
<name>A0ABW0RZI9_9BURK</name>
<dbReference type="Gene3D" id="3.30.450.270">
    <property type="match status" value="1"/>
</dbReference>
<dbReference type="InterPro" id="IPR000160">
    <property type="entry name" value="GGDEF_dom"/>
</dbReference>
<dbReference type="InterPro" id="IPR052155">
    <property type="entry name" value="Biofilm_reg_signaling"/>
</dbReference>
<dbReference type="SUPFAM" id="SSF55781">
    <property type="entry name" value="GAF domain-like"/>
    <property type="match status" value="2"/>
</dbReference>
<dbReference type="Gene3D" id="3.30.450.20">
    <property type="entry name" value="PAS domain"/>
    <property type="match status" value="1"/>
</dbReference>
<feature type="domain" description="Phytochrome chromophore attachment site" evidence="1">
    <location>
        <begin position="164"/>
        <end position="326"/>
    </location>
</feature>
<dbReference type="PROSITE" id="PS50887">
    <property type="entry name" value="GGDEF"/>
    <property type="match status" value="1"/>
</dbReference>
<dbReference type="InterPro" id="IPR029016">
    <property type="entry name" value="GAF-like_dom_sf"/>
</dbReference>
<dbReference type="NCBIfam" id="TIGR00254">
    <property type="entry name" value="GGDEF"/>
    <property type="match status" value="1"/>
</dbReference>
<sequence>MSPGVHDDTIPAALEETCAQEEIHLLGAVQSYGFMTVVDLASRAIVQVSAGIVRHWPGLQDANALIAGPLSDWVAGAGGGDPLDIAALPTSHPVNLPWRPRFERTCASQEEIAATQWECLGHRRGTVAVLEWLPVNAGADELRRQNEIFSDFSEVMGRLRRAEGLEAFFGECVKVVQEISGFDRVMIYRFRADGSGEVVAERTAQGHPQKYLGLRFPASDIPSQARALYLANKLRVLADVEAPMDALQPPLLPNGETLDQSHCMLRGLSPVHLSYLRNMGVRATLTLSIVCEGKLWGLIACHHHSPRTPPHQLRDGMRHLSELLAEITNMRIEGLSNLEAVRHRLMLDRLMNEFHQALIQDGDIAAELDLWLPKLLPAFNANTMGVQIGTLACLGGPGKRKGSIHRILDEVASRLDSRNTSPGVRMWDDLLTSPRKSLLLLPEAAGLLLAQRHDGDLIFCFMTRAEAVQQVRWGGEPVKDIVALPDGRVRLEPRRSFAEWKESVKGHSDPWQQIDADALQNLLRILSEVNKLRANRKMQETLHWRAHHDHLTGLYNRRAMEDEVARRLDDTRYNTALMLLDLDHFKKINDTYGHETGDLVLQQLSLRLKAVVREFDLLARLGGDEFMLLLQIPHPNAATALTFAERLHQAVAAPFDIKGQQFRLGISVGVAIPPGHGRTVSELLRHADLALYQAKSRGRSRSVVFELAMAASQRDYYLLERDLDEAVERNQLSLVFQPKVDLISRKVVGLEALVRWNHPTRGQNSPGAFIPIAEHSDQILRIDRWVMRNAIAEQANWLSHGLAPLPVAINLSIADILSPNLVAYLAELLEEYQVPAHALQVEVTESCFMRQLDETQNVLRALNETGISTALDDFGTGFSSLSYLRQLPLQCLKIDQSFTQSMLEDSNAEKLTQAIVAMGNALKMNIVAEGVETREQMNWLLAHGCHIGQGYYFSPPVPPEDVHQVIERIELRLAA</sequence>
<dbReference type="InterPro" id="IPR029787">
    <property type="entry name" value="Nucleotide_cyclase"/>
</dbReference>
<reference evidence="5" key="1">
    <citation type="journal article" date="2019" name="Int. J. Syst. Evol. Microbiol.">
        <title>The Global Catalogue of Microorganisms (GCM) 10K type strain sequencing project: providing services to taxonomists for standard genome sequencing and annotation.</title>
        <authorList>
            <consortium name="The Broad Institute Genomics Platform"/>
            <consortium name="The Broad Institute Genome Sequencing Center for Infectious Disease"/>
            <person name="Wu L."/>
            <person name="Ma J."/>
        </authorList>
    </citation>
    <scope>NUCLEOTIDE SEQUENCE [LARGE SCALE GENOMIC DNA]</scope>
    <source>
        <strain evidence="5">CGMCC 4.5798</strain>
    </source>
</reference>
<evidence type="ECO:0000313" key="5">
    <source>
        <dbReference type="Proteomes" id="UP001596086"/>
    </source>
</evidence>
<dbReference type="PROSITE" id="PS50883">
    <property type="entry name" value="EAL"/>
    <property type="match status" value="1"/>
</dbReference>
<dbReference type="Gene3D" id="3.20.20.450">
    <property type="entry name" value="EAL domain"/>
    <property type="match status" value="1"/>
</dbReference>